<sequence length="259" mass="27366">MDISRVSVPVETRAPTGQTNAYLVGRDDALLVDPPARSDDLDAAVADRDVAHIAATHTHPDHVGAVTHYAESTDATVWAHEAHVERFEAATGREPDATFGDVLETGDGAVRVLDTPGHAPDHVAFVADGHVLCGDLAAAAGSVVVGAPEGDMARYLDSLRRVKAESATRLLPGHGPLVDDPAATLDRLIQHRLDREQRVLDAIKSGATDPDAVLDAAYDKDLSGVRDLARATVVAHIEKLVADGRVVWDVESETVAVAE</sequence>
<organism evidence="2 3">
    <name type="scientific">Halogranum gelatinilyticum</name>
    <dbReference type="NCBI Taxonomy" id="660521"/>
    <lineage>
        <taxon>Archaea</taxon>
        <taxon>Methanobacteriati</taxon>
        <taxon>Methanobacteriota</taxon>
        <taxon>Stenosarchaea group</taxon>
        <taxon>Halobacteria</taxon>
        <taxon>Halobacteriales</taxon>
        <taxon>Haloferacaceae</taxon>
    </lineage>
</organism>
<dbReference type="Proteomes" id="UP000199451">
    <property type="component" value="Unassembled WGS sequence"/>
</dbReference>
<dbReference type="InterPro" id="IPR050662">
    <property type="entry name" value="Sec-metab_biosynth-thioest"/>
</dbReference>
<dbReference type="STRING" id="660521.SAMN04487949_0853"/>
<evidence type="ECO:0000313" key="3">
    <source>
        <dbReference type="Proteomes" id="UP000199451"/>
    </source>
</evidence>
<dbReference type="Pfam" id="PF00753">
    <property type="entry name" value="Lactamase_B"/>
    <property type="match status" value="1"/>
</dbReference>
<gene>
    <name evidence="2" type="ORF">SAMN04487949_0853</name>
</gene>
<dbReference type="EMBL" id="FNHL01000001">
    <property type="protein sequence ID" value="SDM10197.1"/>
    <property type="molecule type" value="Genomic_DNA"/>
</dbReference>
<dbReference type="AlphaFoldDB" id="A0A1G9QI63"/>
<dbReference type="SUPFAM" id="SSF56281">
    <property type="entry name" value="Metallo-hydrolase/oxidoreductase"/>
    <property type="match status" value="1"/>
</dbReference>
<dbReference type="OrthoDB" id="6433at2157"/>
<dbReference type="RefSeq" id="WP_089694389.1">
    <property type="nucleotide sequence ID" value="NZ_FNHL01000001.1"/>
</dbReference>
<dbReference type="Gene3D" id="1.10.10.10">
    <property type="entry name" value="Winged helix-like DNA-binding domain superfamily/Winged helix DNA-binding domain"/>
    <property type="match status" value="1"/>
</dbReference>
<reference evidence="3" key="1">
    <citation type="submission" date="2016-10" db="EMBL/GenBank/DDBJ databases">
        <authorList>
            <person name="Varghese N."/>
            <person name="Submissions S."/>
        </authorList>
    </citation>
    <scope>NUCLEOTIDE SEQUENCE [LARGE SCALE GENOMIC DNA]</scope>
    <source>
        <strain evidence="3">CGMCC 1.10119</strain>
    </source>
</reference>
<dbReference type="InterPro" id="IPR036866">
    <property type="entry name" value="RibonucZ/Hydroxyglut_hydro"/>
</dbReference>
<name>A0A1G9QI63_9EURY</name>
<evidence type="ECO:0000313" key="2">
    <source>
        <dbReference type="EMBL" id="SDM10197.1"/>
    </source>
</evidence>
<keyword evidence="3" id="KW-1185">Reference proteome</keyword>
<dbReference type="Gene3D" id="3.60.15.10">
    <property type="entry name" value="Ribonuclease Z/Hydroxyacylglutathione hydrolase-like"/>
    <property type="match status" value="1"/>
</dbReference>
<feature type="domain" description="Metallo-beta-lactamase" evidence="1">
    <location>
        <begin position="18"/>
        <end position="174"/>
    </location>
</feature>
<dbReference type="SMART" id="SM00849">
    <property type="entry name" value="Lactamase_B"/>
    <property type="match status" value="1"/>
</dbReference>
<protein>
    <submittedName>
        <fullName evidence="2">Glyoxylase, beta-lactamase superfamily II</fullName>
    </submittedName>
</protein>
<accession>A0A1G9QI63</accession>
<evidence type="ECO:0000259" key="1">
    <source>
        <dbReference type="SMART" id="SM00849"/>
    </source>
</evidence>
<dbReference type="PANTHER" id="PTHR23131:SF0">
    <property type="entry name" value="ENDORIBONUCLEASE LACTB2"/>
    <property type="match status" value="1"/>
</dbReference>
<dbReference type="InterPro" id="IPR036388">
    <property type="entry name" value="WH-like_DNA-bd_sf"/>
</dbReference>
<dbReference type="InterPro" id="IPR001279">
    <property type="entry name" value="Metallo-B-lactamas"/>
</dbReference>
<proteinExistence type="predicted"/>
<dbReference type="PANTHER" id="PTHR23131">
    <property type="entry name" value="ENDORIBONUCLEASE LACTB2"/>
    <property type="match status" value="1"/>
</dbReference>